<dbReference type="InterPro" id="IPR006059">
    <property type="entry name" value="SBP"/>
</dbReference>
<evidence type="ECO:0000313" key="4">
    <source>
        <dbReference type="Proteomes" id="UP000712157"/>
    </source>
</evidence>
<feature type="signal peptide" evidence="2">
    <location>
        <begin position="1"/>
        <end position="24"/>
    </location>
</feature>
<dbReference type="Proteomes" id="UP000712157">
    <property type="component" value="Unassembled WGS sequence"/>
</dbReference>
<protein>
    <submittedName>
        <fullName evidence="3">Extracellular solute-binding protein</fullName>
    </submittedName>
</protein>
<feature type="region of interest" description="Disordered" evidence="1">
    <location>
        <begin position="24"/>
        <end position="59"/>
    </location>
</feature>
<feature type="compositionally biased region" description="Basic and acidic residues" evidence="1">
    <location>
        <begin position="44"/>
        <end position="55"/>
    </location>
</feature>
<proteinExistence type="predicted"/>
<evidence type="ECO:0000313" key="3">
    <source>
        <dbReference type="EMBL" id="MBU9736886.1"/>
    </source>
</evidence>
<keyword evidence="4" id="KW-1185">Reference proteome</keyword>
<keyword evidence="2" id="KW-0732">Signal</keyword>
<organism evidence="3 4">
    <name type="scientific">Diplocloster agilis</name>
    <dbReference type="NCBI Taxonomy" id="2850323"/>
    <lineage>
        <taxon>Bacteria</taxon>
        <taxon>Bacillati</taxon>
        <taxon>Bacillota</taxon>
        <taxon>Clostridia</taxon>
        <taxon>Lachnospirales</taxon>
        <taxon>Lachnospiraceae</taxon>
        <taxon>Diplocloster</taxon>
    </lineage>
</organism>
<dbReference type="PANTHER" id="PTHR43649">
    <property type="entry name" value="ARABINOSE-BINDING PROTEIN-RELATED"/>
    <property type="match status" value="1"/>
</dbReference>
<evidence type="ECO:0000256" key="2">
    <source>
        <dbReference type="SAM" id="SignalP"/>
    </source>
</evidence>
<dbReference type="RefSeq" id="WP_158344114.1">
    <property type="nucleotide sequence ID" value="NZ_JAHQCW010000014.1"/>
</dbReference>
<dbReference type="PROSITE" id="PS51257">
    <property type="entry name" value="PROKAR_LIPOPROTEIN"/>
    <property type="match status" value="1"/>
</dbReference>
<dbReference type="Pfam" id="PF01547">
    <property type="entry name" value="SBP_bac_1"/>
    <property type="match status" value="1"/>
</dbReference>
<dbReference type="Gene3D" id="3.40.190.10">
    <property type="entry name" value="Periplasmic binding protein-like II"/>
    <property type="match status" value="2"/>
</dbReference>
<gene>
    <name evidence="3" type="ORF">KTH89_10075</name>
</gene>
<feature type="chain" id="PRO_5039278003" evidence="2">
    <location>
        <begin position="25"/>
        <end position="466"/>
    </location>
</feature>
<name>A0A949JZ76_9FIRM</name>
<dbReference type="InterPro" id="IPR050490">
    <property type="entry name" value="Bact_solute-bd_prot1"/>
</dbReference>
<evidence type="ECO:0000256" key="1">
    <source>
        <dbReference type="SAM" id="MobiDB-lite"/>
    </source>
</evidence>
<dbReference type="EMBL" id="JAHQCW010000014">
    <property type="protein sequence ID" value="MBU9736886.1"/>
    <property type="molecule type" value="Genomic_DNA"/>
</dbReference>
<accession>A0A949JZ76</accession>
<dbReference type="AlphaFoldDB" id="A0A949JZ76"/>
<sequence>MCKWKKWMSLVLATAMIGTLTACGSSGGDKETAAQEPAQTQTEKPADTDAGEAPKDTAASGEKVKLNMLFNDTDENVQEEMKYVMEHLPEVLPNVEVELEMSPGDAQTYETKVRTMIAAGGEGLDVWWERGGSWATPILESKSALPLDEYLEASGYWDKVIPSAKLPAADGHTYGIPFEDISYEIMLYNKKIFADNNLEVPKTVTELKKVVETLAKTEIVPISVGAKDGWCAAMMVEGFAYSIDPEITKKIVDGQAKFSDEPYTKGAEVMKELMDMGAFSKNVALTGIDEALPLFETGKAAMMANGSWAVASCADKMGEDFGYFYYPVVNDADADKYGKNCAGGVKQNSGMMVYAGTEHPEEAVALCQAVAELRCKYVYEEKGNPFTVYKADVMGWKYDKEFAEPVAQLAADMQNFGFVYGLVQDVMPTAAASSGVMQSTSKFMTNTADYGVADYLADMDKAALEE</sequence>
<reference evidence="3" key="1">
    <citation type="submission" date="2021-06" db="EMBL/GenBank/DDBJ databases">
        <title>Description of novel taxa of the family Lachnospiraceae.</title>
        <authorList>
            <person name="Chaplin A.V."/>
            <person name="Sokolova S.R."/>
            <person name="Pikina A.P."/>
            <person name="Korzhanova M."/>
            <person name="Belova V."/>
            <person name="Korostin D."/>
            <person name="Efimov B.A."/>
        </authorList>
    </citation>
    <scope>NUCLEOTIDE SEQUENCE</scope>
    <source>
        <strain evidence="3">ASD5720</strain>
    </source>
</reference>
<dbReference type="SUPFAM" id="SSF53850">
    <property type="entry name" value="Periplasmic binding protein-like II"/>
    <property type="match status" value="1"/>
</dbReference>
<comment type="caution">
    <text evidence="3">The sequence shown here is derived from an EMBL/GenBank/DDBJ whole genome shotgun (WGS) entry which is preliminary data.</text>
</comment>